<feature type="compositionally biased region" description="Polar residues" evidence="1">
    <location>
        <begin position="39"/>
        <end position="53"/>
    </location>
</feature>
<feature type="compositionally biased region" description="Basic and acidic residues" evidence="1">
    <location>
        <begin position="54"/>
        <end position="68"/>
    </location>
</feature>
<feature type="compositionally biased region" description="Low complexity" evidence="1">
    <location>
        <begin position="103"/>
        <end position="123"/>
    </location>
</feature>
<accession>A0A478FPF1</accession>
<dbReference type="RefSeq" id="WP_216082687.1">
    <property type="nucleotide sequence ID" value="NZ_CACTIB010000004.1"/>
</dbReference>
<gene>
    <name evidence="2" type="ORF">MHSWG343_00700</name>
</gene>
<evidence type="ECO:0000313" key="3">
    <source>
        <dbReference type="Proteomes" id="UP000324831"/>
    </source>
</evidence>
<proteinExistence type="predicted"/>
<evidence type="ECO:0000256" key="1">
    <source>
        <dbReference type="SAM" id="MobiDB-lite"/>
    </source>
</evidence>
<evidence type="ECO:0000313" key="2">
    <source>
        <dbReference type="EMBL" id="GCE63092.1"/>
    </source>
</evidence>
<protein>
    <submittedName>
        <fullName evidence="2">Uncharacterized protein</fullName>
    </submittedName>
</protein>
<sequence>MASQAAIAGAGVLGAGALGAGSVGTYYAVYGTSESENVTATATNNQVEDSESEQNTRQEPSTDVRPTGETEASSQLSVDEQGRNNVEGQNGDPAPSISLPLGSSVEDSSKGSSLDLESSASQSRTGDGDSSATGAKDQAEIQSDALNLQPKSLTADPSVAQE</sequence>
<dbReference type="EMBL" id="BIMN01000001">
    <property type="protein sequence ID" value="GCE63092.1"/>
    <property type="molecule type" value="Genomic_DNA"/>
</dbReference>
<organism evidence="2 3">
    <name type="scientific">Candidatus Mycoplasma haematohominis</name>
    <dbReference type="NCBI Taxonomy" id="1494318"/>
    <lineage>
        <taxon>Bacteria</taxon>
        <taxon>Bacillati</taxon>
        <taxon>Mycoplasmatota</taxon>
        <taxon>Mollicutes</taxon>
        <taxon>Mycoplasmataceae</taxon>
        <taxon>Mycoplasma</taxon>
    </lineage>
</organism>
<reference evidence="2 3" key="1">
    <citation type="submission" date="2019-01" db="EMBL/GenBank/DDBJ databases">
        <title>Draft genome sequences of Candidatus Mycoplasma haemohominis SWG34-3 identified from a patient with pyrexia, anemia and liver dysfunction.</title>
        <authorList>
            <person name="Sekizuka T."/>
            <person name="Hattori N."/>
            <person name="Katano H."/>
            <person name="Takuma T."/>
            <person name="Ito T."/>
            <person name="Arai N."/>
            <person name="Yanai R."/>
            <person name="Ishii S."/>
            <person name="Miura Y."/>
            <person name="Tokunaga T."/>
            <person name="Watanabe H."/>
            <person name="Nomura N."/>
            <person name="Eguchi J."/>
            <person name="Arai T."/>
            <person name="Hasegawa H."/>
            <person name="Nakamaki T."/>
            <person name="Wakita T."/>
            <person name="Niki Y."/>
            <person name="Kuroda M."/>
        </authorList>
    </citation>
    <scope>NUCLEOTIDE SEQUENCE [LARGE SCALE GENOMIC DNA]</scope>
    <source>
        <strain evidence="2">SWG34-3</strain>
    </source>
</reference>
<feature type="compositionally biased region" description="Polar residues" evidence="1">
    <location>
        <begin position="70"/>
        <end position="88"/>
    </location>
</feature>
<feature type="compositionally biased region" description="Polar residues" evidence="1">
    <location>
        <begin position="124"/>
        <end position="133"/>
    </location>
</feature>
<feature type="compositionally biased region" description="Polar residues" evidence="1">
    <location>
        <begin position="140"/>
        <end position="152"/>
    </location>
</feature>
<name>A0A478FPF1_9MOLU</name>
<feature type="region of interest" description="Disordered" evidence="1">
    <location>
        <begin position="39"/>
        <end position="162"/>
    </location>
</feature>
<dbReference type="Proteomes" id="UP000324831">
    <property type="component" value="Unassembled WGS sequence"/>
</dbReference>
<dbReference type="AlphaFoldDB" id="A0A478FPF1"/>
<comment type="caution">
    <text evidence="2">The sequence shown here is derived from an EMBL/GenBank/DDBJ whole genome shotgun (WGS) entry which is preliminary data.</text>
</comment>